<gene>
    <name evidence="1" type="ORF">Ga0061063_1694</name>
</gene>
<keyword evidence="2" id="KW-1185">Reference proteome</keyword>
<proteinExistence type="predicted"/>
<evidence type="ECO:0000313" key="2">
    <source>
        <dbReference type="Proteomes" id="UP000243535"/>
    </source>
</evidence>
<dbReference type="AlphaFoldDB" id="A0A0K6GXN8"/>
<protein>
    <submittedName>
        <fullName evidence="1">Uncharacterized protein</fullName>
    </submittedName>
</protein>
<evidence type="ECO:0000313" key="1">
    <source>
        <dbReference type="EMBL" id="CUA83340.1"/>
    </source>
</evidence>
<reference evidence="2" key="1">
    <citation type="submission" date="2015-08" db="EMBL/GenBank/DDBJ databases">
        <authorList>
            <person name="Varghese N."/>
        </authorList>
    </citation>
    <scope>NUCLEOTIDE SEQUENCE [LARGE SCALE GENOMIC DNA]</scope>
    <source>
        <strain evidence="2">DSM 17901</strain>
    </source>
</reference>
<dbReference type="OrthoDB" id="9131610at2"/>
<dbReference type="RefSeq" id="WP_054286086.1">
    <property type="nucleotide sequence ID" value="NZ_CYHA01000003.1"/>
</dbReference>
<organism evidence="1 2">
    <name type="scientific">Gulbenkiania indica</name>
    <dbReference type="NCBI Taxonomy" id="375574"/>
    <lineage>
        <taxon>Bacteria</taxon>
        <taxon>Pseudomonadati</taxon>
        <taxon>Pseudomonadota</taxon>
        <taxon>Betaproteobacteria</taxon>
        <taxon>Neisseriales</taxon>
        <taxon>Chromobacteriaceae</taxon>
        <taxon>Gulbenkiania</taxon>
    </lineage>
</organism>
<dbReference type="EMBL" id="CYHA01000003">
    <property type="protein sequence ID" value="CUA83340.1"/>
    <property type="molecule type" value="Genomic_DNA"/>
</dbReference>
<accession>A0A0K6GXN8</accession>
<dbReference type="STRING" id="375574.GCA_001418035_01485"/>
<name>A0A0K6GXN8_9NEIS</name>
<dbReference type="Proteomes" id="UP000243535">
    <property type="component" value="Unassembled WGS sequence"/>
</dbReference>
<sequence length="185" mass="20825">MALHPDRINRFLPATFSNGTTVRRFAKHCPRCRNLVGAEDMHGVAGLVQDRLFLAARARCPACSHGFAITCAITNDKRVHRVLFPNALFALWLRLALRNMPPRSAPEWIPPEPPVPPANHLADSADIQRSDEVIGRLDGRPIHAWIEHQGTRYRFERTLPPGSLPRLGESEVLFDNRLVYRQGSA</sequence>